<dbReference type="CTD" id="20198040"/>
<dbReference type="GeneID" id="20198040"/>
<evidence type="ECO:0000313" key="3">
    <source>
        <dbReference type="EnsemblMetazoa" id="HelroP158775"/>
    </source>
</evidence>
<feature type="domain" description="CFAP65-like ninth Ig-like" evidence="1">
    <location>
        <begin position="24"/>
        <end position="75"/>
    </location>
</feature>
<dbReference type="Proteomes" id="UP000015101">
    <property type="component" value="Unassembled WGS sequence"/>
</dbReference>
<proteinExistence type="predicted"/>
<sequence length="155" mass="17645">MTLRIKQLAPEQWCKVAKTFGIIKLFHIQPMFGCLQPGQSEVVTFTFYGYPHVTSNLKAICSVEGGPDYELVLKGEADVVVYEFDTKLLNYGIVHYFELAEGQIVLRNKSKLTLDFIVHNCIDNLYACVLERLLTTLTLIPYYSNFYEVSYVGLG</sequence>
<dbReference type="InterPro" id="IPR056344">
    <property type="entry name" value="Ig_CFAP65-like_9th"/>
</dbReference>
<dbReference type="HOGENOM" id="CLU_1697419_0_0_1"/>
<dbReference type="KEGG" id="hro:HELRODRAFT_158775"/>
<reference evidence="4" key="1">
    <citation type="submission" date="2012-12" db="EMBL/GenBank/DDBJ databases">
        <authorList>
            <person name="Hellsten U."/>
            <person name="Grimwood J."/>
            <person name="Chapman J.A."/>
            <person name="Shapiro H."/>
            <person name="Aerts A."/>
            <person name="Otillar R.P."/>
            <person name="Terry A.Y."/>
            <person name="Boore J.L."/>
            <person name="Simakov O."/>
            <person name="Marletaz F."/>
            <person name="Cho S.-J."/>
            <person name="Edsinger-Gonzales E."/>
            <person name="Havlak P."/>
            <person name="Kuo D.-H."/>
            <person name="Larsson T."/>
            <person name="Lv J."/>
            <person name="Arendt D."/>
            <person name="Savage R."/>
            <person name="Osoegawa K."/>
            <person name="de Jong P."/>
            <person name="Lindberg D.R."/>
            <person name="Seaver E.C."/>
            <person name="Weisblat D.A."/>
            <person name="Putnam N.H."/>
            <person name="Grigoriev I.V."/>
            <person name="Rokhsar D.S."/>
        </authorList>
    </citation>
    <scope>NUCLEOTIDE SEQUENCE</scope>
</reference>
<evidence type="ECO:0000313" key="2">
    <source>
        <dbReference type="EMBL" id="ESO12291.1"/>
    </source>
</evidence>
<dbReference type="PANTHER" id="PTHR23053:SF0">
    <property type="entry name" value="HYDROCEPHALUS-INDUCING PROTEIN HOMOLOG"/>
    <property type="match status" value="1"/>
</dbReference>
<dbReference type="EMBL" id="KB095811">
    <property type="protein sequence ID" value="ESO12291.1"/>
    <property type="molecule type" value="Genomic_DNA"/>
</dbReference>
<organism evidence="3 4">
    <name type="scientific">Helobdella robusta</name>
    <name type="common">Californian leech</name>
    <dbReference type="NCBI Taxonomy" id="6412"/>
    <lineage>
        <taxon>Eukaryota</taxon>
        <taxon>Metazoa</taxon>
        <taxon>Spiralia</taxon>
        <taxon>Lophotrochozoa</taxon>
        <taxon>Annelida</taxon>
        <taxon>Clitellata</taxon>
        <taxon>Hirudinea</taxon>
        <taxon>Rhynchobdellida</taxon>
        <taxon>Glossiphoniidae</taxon>
        <taxon>Helobdella</taxon>
    </lineage>
</organism>
<dbReference type="STRING" id="6412.T1EN90"/>
<dbReference type="RefSeq" id="XP_009009011.1">
    <property type="nucleotide sequence ID" value="XM_009010763.1"/>
</dbReference>
<reference evidence="2 4" key="2">
    <citation type="journal article" date="2013" name="Nature">
        <title>Insights into bilaterian evolution from three spiralian genomes.</title>
        <authorList>
            <person name="Simakov O."/>
            <person name="Marletaz F."/>
            <person name="Cho S.J."/>
            <person name="Edsinger-Gonzales E."/>
            <person name="Havlak P."/>
            <person name="Hellsten U."/>
            <person name="Kuo D.H."/>
            <person name="Larsson T."/>
            <person name="Lv J."/>
            <person name="Arendt D."/>
            <person name="Savage R."/>
            <person name="Osoegawa K."/>
            <person name="de Jong P."/>
            <person name="Grimwood J."/>
            <person name="Chapman J.A."/>
            <person name="Shapiro H."/>
            <person name="Aerts A."/>
            <person name="Otillar R.P."/>
            <person name="Terry A.Y."/>
            <person name="Boore J.L."/>
            <person name="Grigoriev I.V."/>
            <person name="Lindberg D.R."/>
            <person name="Seaver E.C."/>
            <person name="Weisblat D.A."/>
            <person name="Putnam N.H."/>
            <person name="Rokhsar D.S."/>
        </authorList>
    </citation>
    <scope>NUCLEOTIDE SEQUENCE</scope>
</reference>
<evidence type="ECO:0000313" key="4">
    <source>
        <dbReference type="Proteomes" id="UP000015101"/>
    </source>
</evidence>
<dbReference type="Pfam" id="PF24816">
    <property type="entry name" value="Ig_CFAP65__9th"/>
    <property type="match status" value="1"/>
</dbReference>
<dbReference type="OrthoDB" id="6278696at2759"/>
<dbReference type="InterPro" id="IPR033305">
    <property type="entry name" value="Hydin-like"/>
</dbReference>
<dbReference type="EnsemblMetazoa" id="HelroT158775">
    <property type="protein sequence ID" value="HelroP158775"/>
    <property type="gene ID" value="HelroG158775"/>
</dbReference>
<dbReference type="GO" id="GO:0005737">
    <property type="term" value="C:cytoplasm"/>
    <property type="evidence" value="ECO:0007669"/>
    <property type="project" value="UniProtKB-SubCell"/>
</dbReference>
<gene>
    <name evidence="3" type="primary">20198040</name>
    <name evidence="2" type="ORF">HELRODRAFT_158775</name>
</gene>
<keyword evidence="4" id="KW-1185">Reference proteome</keyword>
<evidence type="ECO:0000259" key="1">
    <source>
        <dbReference type="Pfam" id="PF24816"/>
    </source>
</evidence>
<accession>T1EN90</accession>
<dbReference type="InParanoid" id="T1EN90"/>
<dbReference type="EMBL" id="AMQM01000130">
    <property type="status" value="NOT_ANNOTATED_CDS"/>
    <property type="molecule type" value="Genomic_DNA"/>
</dbReference>
<reference evidence="3" key="3">
    <citation type="submission" date="2015-06" db="UniProtKB">
        <authorList>
            <consortium name="EnsemblMetazoa"/>
        </authorList>
    </citation>
    <scope>IDENTIFICATION</scope>
</reference>
<dbReference type="AlphaFoldDB" id="T1EN90"/>
<name>T1EN90_HELRO</name>
<dbReference type="PANTHER" id="PTHR23053">
    <property type="entry name" value="DLEC1 DELETED IN LUNG AND ESOPHAGEAL CANCER 1"/>
    <property type="match status" value="1"/>
</dbReference>
<dbReference type="GO" id="GO:0005929">
    <property type="term" value="C:cilium"/>
    <property type="evidence" value="ECO:0007669"/>
    <property type="project" value="UniProtKB-SubCell"/>
</dbReference>
<protein>
    <recommendedName>
        <fullName evidence="1">CFAP65-like ninth Ig-like domain-containing protein</fullName>
    </recommendedName>
</protein>